<evidence type="ECO:0000256" key="12">
    <source>
        <dbReference type="ARBA" id="ARBA00023137"/>
    </source>
</evidence>
<comment type="catalytic activity">
    <reaction evidence="18 21">
        <text>L-tyrosyl-[protein] + ATP = O-phospho-L-tyrosyl-[protein] + ADP + H(+)</text>
        <dbReference type="Rhea" id="RHEA:10596"/>
        <dbReference type="Rhea" id="RHEA-COMP:10136"/>
        <dbReference type="Rhea" id="RHEA-COMP:20101"/>
        <dbReference type="ChEBI" id="CHEBI:15378"/>
        <dbReference type="ChEBI" id="CHEBI:30616"/>
        <dbReference type="ChEBI" id="CHEBI:46858"/>
        <dbReference type="ChEBI" id="CHEBI:61978"/>
        <dbReference type="ChEBI" id="CHEBI:456216"/>
        <dbReference type="EC" id="2.7.10.1"/>
    </reaction>
</comment>
<evidence type="ECO:0000256" key="9">
    <source>
        <dbReference type="ARBA" id="ARBA00022989"/>
    </source>
</evidence>
<dbReference type="InterPro" id="IPR000719">
    <property type="entry name" value="Prot_kinase_dom"/>
</dbReference>
<keyword evidence="10" id="KW-0770">Synapse</keyword>
<dbReference type="Gene3D" id="3.30.200.20">
    <property type="entry name" value="Phosphorylase Kinase, domain 1"/>
    <property type="match status" value="1"/>
</dbReference>
<dbReference type="PROSITE" id="PS00239">
    <property type="entry name" value="RECEPTOR_TYR_KIN_II"/>
    <property type="match status" value="1"/>
</dbReference>
<evidence type="ECO:0000256" key="20">
    <source>
        <dbReference type="PROSITE-ProRule" id="PRU10141"/>
    </source>
</evidence>
<feature type="transmembrane region" description="Helical" evidence="23">
    <location>
        <begin position="523"/>
        <end position="547"/>
    </location>
</feature>
<dbReference type="EC" id="2.7.10.1" evidence="21"/>
<dbReference type="InterPro" id="IPR008266">
    <property type="entry name" value="Tyr_kinase_AS"/>
</dbReference>
<evidence type="ECO:0000256" key="4">
    <source>
        <dbReference type="ARBA" id="ARBA00022679"/>
    </source>
</evidence>
<dbReference type="InterPro" id="IPR011009">
    <property type="entry name" value="Kinase-like_dom_sf"/>
</dbReference>
<comment type="subcellular location">
    <subcellularLocation>
        <location evidence="1">Membrane</location>
        <topology evidence="1">Single-pass type I membrane protein</topology>
    </subcellularLocation>
    <subcellularLocation>
        <location evidence="17">Synapse</location>
    </subcellularLocation>
</comment>
<keyword evidence="7" id="KW-0418">Kinase</keyword>
<keyword evidence="3 19" id="KW-0420">Kringle</keyword>
<feature type="domain" description="Protein kinase" evidence="25">
    <location>
        <begin position="617"/>
        <end position="880"/>
    </location>
</feature>
<evidence type="ECO:0000259" key="28">
    <source>
        <dbReference type="PROSITE" id="PS50835"/>
    </source>
</evidence>
<dbReference type="Gene3D" id="2.60.40.10">
    <property type="entry name" value="Immunoglobulins"/>
    <property type="match status" value="1"/>
</dbReference>
<keyword evidence="12" id="KW-0829">Tyrosine-protein kinase</keyword>
<evidence type="ECO:0000256" key="13">
    <source>
        <dbReference type="ARBA" id="ARBA00023157"/>
    </source>
</evidence>
<feature type="compositionally biased region" description="Polar residues" evidence="22">
    <location>
        <begin position="920"/>
        <end position="929"/>
    </location>
</feature>
<dbReference type="Gene3D" id="2.40.20.10">
    <property type="entry name" value="Plasminogen Kringle 4"/>
    <property type="match status" value="1"/>
</dbReference>
<dbReference type="PROSITE" id="PS50011">
    <property type="entry name" value="PROTEIN_KINASE_DOM"/>
    <property type="match status" value="1"/>
</dbReference>
<dbReference type="Proteomes" id="UP001549921">
    <property type="component" value="Unassembled WGS sequence"/>
</dbReference>
<dbReference type="SUPFAM" id="SSF57440">
    <property type="entry name" value="Kringle-like"/>
    <property type="match status" value="1"/>
</dbReference>
<dbReference type="GO" id="GO:0005524">
    <property type="term" value="F:ATP binding"/>
    <property type="evidence" value="ECO:0007669"/>
    <property type="project" value="UniProtKB-UniRule"/>
</dbReference>
<comment type="caution">
    <text evidence="19">Lacks conserved residue(s) required for the propagation of feature annotation.</text>
</comment>
<dbReference type="Gene3D" id="1.10.510.10">
    <property type="entry name" value="Transferase(Phosphotransferase) domain 1"/>
    <property type="match status" value="1"/>
</dbReference>
<evidence type="ECO:0000313" key="29">
    <source>
        <dbReference type="EMBL" id="KAL0831213.1"/>
    </source>
</evidence>
<dbReference type="PROSITE" id="PS50038">
    <property type="entry name" value="FZ"/>
    <property type="match status" value="1"/>
</dbReference>
<dbReference type="InterPro" id="IPR041775">
    <property type="entry name" value="Ror-like_CRD"/>
</dbReference>
<dbReference type="InterPro" id="IPR020635">
    <property type="entry name" value="Tyr_kinase_cat_dom"/>
</dbReference>
<evidence type="ECO:0000256" key="1">
    <source>
        <dbReference type="ARBA" id="ARBA00004479"/>
    </source>
</evidence>
<dbReference type="InterPro" id="IPR013806">
    <property type="entry name" value="Kringle-like"/>
</dbReference>
<dbReference type="CDD" id="cd00108">
    <property type="entry name" value="KR"/>
    <property type="match status" value="1"/>
</dbReference>
<name>A0ABD0SZN1_LOXSC</name>
<dbReference type="InterPro" id="IPR007110">
    <property type="entry name" value="Ig-like_dom"/>
</dbReference>
<keyword evidence="24" id="KW-0732">Signal</keyword>
<evidence type="ECO:0000256" key="11">
    <source>
        <dbReference type="ARBA" id="ARBA00023136"/>
    </source>
</evidence>
<keyword evidence="14 21" id="KW-0675">Receptor</keyword>
<feature type="signal peptide" evidence="24">
    <location>
        <begin position="1"/>
        <end position="26"/>
    </location>
</feature>
<keyword evidence="9 23" id="KW-1133">Transmembrane helix</keyword>
<feature type="domain" description="FZ" evidence="26">
    <location>
        <begin position="244"/>
        <end position="432"/>
    </location>
</feature>
<dbReference type="InterPro" id="IPR017441">
    <property type="entry name" value="Protein_kinase_ATP_BS"/>
</dbReference>
<feature type="domain" description="Kringle" evidence="27">
    <location>
        <begin position="443"/>
        <end position="519"/>
    </location>
</feature>
<dbReference type="AlphaFoldDB" id="A0ABD0SZN1"/>
<evidence type="ECO:0000256" key="5">
    <source>
        <dbReference type="ARBA" id="ARBA00022692"/>
    </source>
</evidence>
<dbReference type="PROSITE" id="PS00021">
    <property type="entry name" value="KRINGLE_1"/>
    <property type="match status" value="1"/>
</dbReference>
<dbReference type="FunFam" id="1.10.510.10:FF:000034">
    <property type="entry name" value="Tyrosine-protein kinase receptor"/>
    <property type="match status" value="1"/>
</dbReference>
<keyword evidence="2 21" id="KW-0597">Phosphoprotein</keyword>
<dbReference type="Pfam" id="PF07714">
    <property type="entry name" value="PK_Tyr_Ser-Thr"/>
    <property type="match status" value="1"/>
</dbReference>
<dbReference type="InterPro" id="IPR001245">
    <property type="entry name" value="Ser-Thr/Tyr_kinase_cat_dom"/>
</dbReference>
<feature type="domain" description="Ig-like" evidence="28">
    <location>
        <begin position="60"/>
        <end position="177"/>
    </location>
</feature>
<dbReference type="InterPro" id="IPR050122">
    <property type="entry name" value="RTK"/>
</dbReference>
<evidence type="ECO:0000256" key="24">
    <source>
        <dbReference type="SAM" id="SignalP"/>
    </source>
</evidence>
<evidence type="ECO:0000256" key="10">
    <source>
        <dbReference type="ARBA" id="ARBA00023018"/>
    </source>
</evidence>
<keyword evidence="4" id="KW-0808">Transferase</keyword>
<comment type="similarity">
    <text evidence="21">Belongs to the protein kinase superfamily. Tyr protein kinase family. Insulin receptor subfamily.</text>
</comment>
<organism evidence="29 30">
    <name type="scientific">Loxostege sticticalis</name>
    <name type="common">Beet webworm moth</name>
    <dbReference type="NCBI Taxonomy" id="481309"/>
    <lineage>
        <taxon>Eukaryota</taxon>
        <taxon>Metazoa</taxon>
        <taxon>Ecdysozoa</taxon>
        <taxon>Arthropoda</taxon>
        <taxon>Hexapoda</taxon>
        <taxon>Insecta</taxon>
        <taxon>Pterygota</taxon>
        <taxon>Neoptera</taxon>
        <taxon>Endopterygota</taxon>
        <taxon>Lepidoptera</taxon>
        <taxon>Glossata</taxon>
        <taxon>Ditrysia</taxon>
        <taxon>Pyraloidea</taxon>
        <taxon>Crambidae</taxon>
        <taxon>Pyraustinae</taxon>
        <taxon>Loxostege</taxon>
    </lineage>
</organism>
<dbReference type="CDD" id="cd00096">
    <property type="entry name" value="Ig"/>
    <property type="match status" value="1"/>
</dbReference>
<evidence type="ECO:0000256" key="17">
    <source>
        <dbReference type="ARBA" id="ARBA00034103"/>
    </source>
</evidence>
<dbReference type="SMART" id="SM00220">
    <property type="entry name" value="S_TKc"/>
    <property type="match status" value="1"/>
</dbReference>
<dbReference type="PANTHER" id="PTHR24416">
    <property type="entry name" value="TYROSINE-PROTEIN KINASE RECEPTOR"/>
    <property type="match status" value="1"/>
</dbReference>
<evidence type="ECO:0000256" key="15">
    <source>
        <dbReference type="ARBA" id="ARBA00023180"/>
    </source>
</evidence>
<evidence type="ECO:0000256" key="2">
    <source>
        <dbReference type="ARBA" id="ARBA00022553"/>
    </source>
</evidence>
<dbReference type="PROSITE" id="PS00107">
    <property type="entry name" value="PROTEIN_KINASE_ATP"/>
    <property type="match status" value="1"/>
</dbReference>
<dbReference type="CDD" id="cd07459">
    <property type="entry name" value="CRD_TK_ROR_like"/>
    <property type="match status" value="1"/>
</dbReference>
<keyword evidence="5 21" id="KW-0812">Transmembrane</keyword>
<protein>
    <recommendedName>
        <fullName evidence="21">Tyrosine-protein kinase receptor</fullName>
        <ecNumber evidence="21">2.7.10.1</ecNumber>
    </recommendedName>
</protein>
<keyword evidence="16" id="KW-0393">Immunoglobulin domain</keyword>
<dbReference type="PROSITE" id="PS50835">
    <property type="entry name" value="IG_LIKE"/>
    <property type="match status" value="1"/>
</dbReference>
<keyword evidence="13" id="KW-1015">Disulfide bond</keyword>
<dbReference type="PANTHER" id="PTHR24416:SF611">
    <property type="entry name" value="TYROSINE-PROTEIN KINASE TRANSMEMBRANE RECEPTOR ROR"/>
    <property type="match status" value="1"/>
</dbReference>
<dbReference type="InterPro" id="IPR036179">
    <property type="entry name" value="Ig-like_dom_sf"/>
</dbReference>
<dbReference type="Gene3D" id="1.10.2000.10">
    <property type="entry name" value="Frizzled cysteine-rich domain"/>
    <property type="match status" value="2"/>
</dbReference>
<gene>
    <name evidence="29" type="ORF">ABMA28_002069</name>
</gene>
<dbReference type="InterPro" id="IPR013783">
    <property type="entry name" value="Ig-like_fold"/>
</dbReference>
<evidence type="ECO:0000259" key="26">
    <source>
        <dbReference type="PROSITE" id="PS50038"/>
    </source>
</evidence>
<evidence type="ECO:0000256" key="23">
    <source>
        <dbReference type="SAM" id="Phobius"/>
    </source>
</evidence>
<evidence type="ECO:0000256" key="7">
    <source>
        <dbReference type="ARBA" id="ARBA00022777"/>
    </source>
</evidence>
<sequence length="994" mass="111760">MEWKALVMRYFSVIIVLCFSSCKCHALVTDKLDSHSLLKANSTSEQKVWNIKLDIYFSKPLPSLYRKPIGSDVRFKCEAIMNFTKVEKHTKNKEGIETLLKESPPDYIQQTLMKNVKFYWIKDNQIIGDSHKIKASTKIDMTNGTIGSNLRIKSIDSSDEGNYTCVIKQSYEKQQTTFLKVVKSLEATEKSDIPTYPSLFSNNELEMTAKTTPDLISEDIKSQNPDGNTNNNNFTVPQKLEPICQEYTGTVCATHLKGQFVYIPYDTTQAALEDKLMKAIRVTQYSNDISSQCEGYALPSLCYSTFPICRDPFETNKNFFEEAKLIFDQLSTSSAPSNGDDNLPDIVFDHLPQGYMPHLNSKINRNVTLEALNFRNNSTVLRRVCKQDCEILENELCQTEYAIAKRHPHIGRTLTLEECQDLPENDPDCLKIGIGPVMVSDDECYWENGSGYLGRVNVASNGVACIEWSKQLHVRVSDYPELSGLHSYCRNPGGIKSQPWCIIEKDGKTEKHLCDINKCAHKIWIYIVIIFFLLTVSIVGFVICLCYRHKNKGSAATIRDINLPNADKNIYGNSRLNSPIEMNELLTNQNINNQPHLTRNTRGNGILRIPQYSLSQIKFLEELGEGAFGKVYKGALKKNGETQYVAVKALKENASAKTQADFRREIDLISELTHENIVCIVGVALREEPLCMLFEFMARGDLHEFLMGRAPPSGKGLPPMRLLNIANNIASGMQYLASHHYVHRDLAARNCLVSDDFVVKISDFGLSRDIYSSDYYRVQSKSLLPVRWMPPESILYGKFTTESDIWSYGVVLWEIYSYGLQPYYGYSNQEVIAMVRGGDLLAAPAACPAHMYALMRDCWKHTPQRRPNFEEIVHRIQEWIQMGGCPDTAPSEASGSVCAHRPSGSTRDLQEKVPLLPPHCSSSNGSLATGSLKKFSTAGSSSKVTDDARSTSSEVPPLAPKTKKHSSSSLIDTDKVGTRDTVVRIPNTQFGNEI</sequence>
<dbReference type="InterPro" id="IPR000001">
    <property type="entry name" value="Kringle"/>
</dbReference>
<evidence type="ECO:0000259" key="27">
    <source>
        <dbReference type="PROSITE" id="PS50070"/>
    </source>
</evidence>
<dbReference type="InterPro" id="IPR003599">
    <property type="entry name" value="Ig_sub"/>
</dbReference>
<dbReference type="EMBL" id="JBEDNZ010000012">
    <property type="protein sequence ID" value="KAL0831213.1"/>
    <property type="molecule type" value="Genomic_DNA"/>
</dbReference>
<accession>A0ABD0SZN1</accession>
<dbReference type="GO" id="GO:0004714">
    <property type="term" value="F:transmembrane receptor protein tyrosine kinase activity"/>
    <property type="evidence" value="ECO:0007669"/>
    <property type="project" value="UniProtKB-EC"/>
</dbReference>
<dbReference type="InterPro" id="IPR020067">
    <property type="entry name" value="Frizzled_dom"/>
</dbReference>
<evidence type="ECO:0000256" key="14">
    <source>
        <dbReference type="ARBA" id="ARBA00023170"/>
    </source>
</evidence>
<dbReference type="InterPro" id="IPR038178">
    <property type="entry name" value="Kringle_sf"/>
</dbReference>
<dbReference type="PROSITE" id="PS50070">
    <property type="entry name" value="KRINGLE_2"/>
    <property type="match status" value="1"/>
</dbReference>
<dbReference type="PROSITE" id="PS00109">
    <property type="entry name" value="PROTEIN_KINASE_TYR"/>
    <property type="match status" value="1"/>
</dbReference>
<reference evidence="29 30" key="1">
    <citation type="submission" date="2024-06" db="EMBL/GenBank/DDBJ databases">
        <title>A chromosome-level genome assembly of beet webworm, Loxostege sticticalis.</title>
        <authorList>
            <person name="Zhang Y."/>
        </authorList>
    </citation>
    <scope>NUCLEOTIDE SEQUENCE [LARGE SCALE GENOMIC DNA]</scope>
    <source>
        <strain evidence="29">AQ028</strain>
        <tissue evidence="29">Male pupae</tissue>
    </source>
</reference>
<comment type="caution">
    <text evidence="29">The sequence shown here is derived from an EMBL/GenBank/DDBJ whole genome shotgun (WGS) entry which is preliminary data.</text>
</comment>
<dbReference type="PRINTS" id="PR00018">
    <property type="entry name" value="KRINGLE"/>
</dbReference>
<dbReference type="SMART" id="SM00409">
    <property type="entry name" value="IG"/>
    <property type="match status" value="1"/>
</dbReference>
<keyword evidence="11 23" id="KW-0472">Membrane</keyword>
<keyword evidence="15" id="KW-0325">Glycoprotein</keyword>
<dbReference type="InterPro" id="IPR013098">
    <property type="entry name" value="Ig_I-set"/>
</dbReference>
<dbReference type="GO" id="GO:0045202">
    <property type="term" value="C:synapse"/>
    <property type="evidence" value="ECO:0007669"/>
    <property type="project" value="UniProtKB-SubCell"/>
</dbReference>
<feature type="binding site" evidence="20">
    <location>
        <position position="648"/>
    </location>
    <ligand>
        <name>ATP</name>
        <dbReference type="ChEBI" id="CHEBI:30616"/>
    </ligand>
</feature>
<feature type="region of interest" description="Disordered" evidence="22">
    <location>
        <begin position="891"/>
        <end position="980"/>
    </location>
</feature>
<evidence type="ECO:0000256" key="6">
    <source>
        <dbReference type="ARBA" id="ARBA00022741"/>
    </source>
</evidence>
<proteinExistence type="inferred from homology"/>
<evidence type="ECO:0000259" key="25">
    <source>
        <dbReference type="PROSITE" id="PS50011"/>
    </source>
</evidence>
<dbReference type="Pfam" id="PF00051">
    <property type="entry name" value="Kringle"/>
    <property type="match status" value="1"/>
</dbReference>
<dbReference type="InterPro" id="IPR018056">
    <property type="entry name" value="Kringle_CS"/>
</dbReference>
<dbReference type="SMART" id="SM00219">
    <property type="entry name" value="TyrKc"/>
    <property type="match status" value="1"/>
</dbReference>
<dbReference type="SUPFAM" id="SSF48726">
    <property type="entry name" value="Immunoglobulin"/>
    <property type="match status" value="1"/>
</dbReference>
<dbReference type="InterPro" id="IPR002011">
    <property type="entry name" value="Tyr_kinase_rcpt_2_CS"/>
</dbReference>
<dbReference type="Pfam" id="PF07679">
    <property type="entry name" value="I-set"/>
    <property type="match status" value="1"/>
</dbReference>
<dbReference type="PRINTS" id="PR00109">
    <property type="entry name" value="TYRKINASE"/>
</dbReference>
<dbReference type="SUPFAM" id="SSF56112">
    <property type="entry name" value="Protein kinase-like (PK-like)"/>
    <property type="match status" value="1"/>
</dbReference>
<dbReference type="SMART" id="SM00130">
    <property type="entry name" value="KR"/>
    <property type="match status" value="1"/>
</dbReference>
<evidence type="ECO:0000256" key="3">
    <source>
        <dbReference type="ARBA" id="ARBA00022572"/>
    </source>
</evidence>
<evidence type="ECO:0000256" key="18">
    <source>
        <dbReference type="ARBA" id="ARBA00051243"/>
    </source>
</evidence>
<feature type="chain" id="PRO_5044772207" description="Tyrosine-protein kinase receptor" evidence="24">
    <location>
        <begin position="27"/>
        <end position="994"/>
    </location>
</feature>
<keyword evidence="8 20" id="KW-0067">ATP-binding</keyword>
<evidence type="ECO:0000256" key="22">
    <source>
        <dbReference type="SAM" id="MobiDB-lite"/>
    </source>
</evidence>
<evidence type="ECO:0000256" key="19">
    <source>
        <dbReference type="PROSITE-ProRule" id="PRU00121"/>
    </source>
</evidence>
<evidence type="ECO:0000256" key="8">
    <source>
        <dbReference type="ARBA" id="ARBA00022840"/>
    </source>
</evidence>
<evidence type="ECO:0000256" key="21">
    <source>
        <dbReference type="RuleBase" id="RU000312"/>
    </source>
</evidence>
<keyword evidence="6 20" id="KW-0547">Nucleotide-binding</keyword>
<dbReference type="GO" id="GO:0016020">
    <property type="term" value="C:membrane"/>
    <property type="evidence" value="ECO:0007669"/>
    <property type="project" value="UniProtKB-SubCell"/>
</dbReference>
<dbReference type="InterPro" id="IPR036790">
    <property type="entry name" value="Frizzled_dom_sf"/>
</dbReference>
<evidence type="ECO:0000313" key="30">
    <source>
        <dbReference type="Proteomes" id="UP001549921"/>
    </source>
</evidence>
<evidence type="ECO:0000256" key="16">
    <source>
        <dbReference type="ARBA" id="ARBA00023319"/>
    </source>
</evidence>